<dbReference type="PANTHER" id="PTHR12526:SF510">
    <property type="entry name" value="D-INOSITOL 3-PHOSPHATE GLYCOSYLTRANSFERASE"/>
    <property type="match status" value="1"/>
</dbReference>
<dbReference type="EC" id="2.4.-.-" evidence="4"/>
<protein>
    <submittedName>
        <fullName evidence="4">Glycosyltransferase family 4 protein</fullName>
        <ecNumber evidence="4">2.4.-.-</ecNumber>
    </submittedName>
</protein>
<dbReference type="Proteomes" id="UP001265259">
    <property type="component" value="Unassembled WGS sequence"/>
</dbReference>
<keyword evidence="2 4" id="KW-0808">Transferase</keyword>
<feature type="domain" description="Glycosyltransferase subfamily 4-like N-terminal" evidence="3">
    <location>
        <begin position="35"/>
        <end position="147"/>
    </location>
</feature>
<accession>A0ABU3DH05</accession>
<comment type="caution">
    <text evidence="4">The sequence shown here is derived from an EMBL/GenBank/DDBJ whole genome shotgun (WGS) entry which is preliminary data.</text>
</comment>
<dbReference type="Gene3D" id="3.40.50.2000">
    <property type="entry name" value="Glycogen Phosphorylase B"/>
    <property type="match status" value="2"/>
</dbReference>
<dbReference type="EMBL" id="JAVRHL010000002">
    <property type="protein sequence ID" value="MDT0682986.1"/>
    <property type="molecule type" value="Genomic_DNA"/>
</dbReference>
<sequence length="325" mass="34348">MTRILHLVDDTNPGGVTRYLDFLASSPASGLEHIVRPVSRTRPSAGGEAADIIVSHLAVTWRGLPGLMALRGAHPNTPLIHVEHSYSAGFVASNVTARRRFHTLLRTAYALFDRVVAVSRGQGEWLRLRKLVRPAALSVIPPCVDLAPFRALPAPRQRRVIGAVGRFDPQKGFDLLIRAFRAVDDPALRLRLIGDGAERAALEALAEGDARISFHGFAADPAAAMAECDVIAMPSRWEPYGLVALEAMAAGRVLLVGAADGLADHAGSGAHAVRGAGTEVWRGALSSLAEIAPAPRPDGAEEACRAAWHALARSVQEGAAPALAA</sequence>
<keyword evidence="1 4" id="KW-0328">Glycosyltransferase</keyword>
<dbReference type="GO" id="GO:0016757">
    <property type="term" value="F:glycosyltransferase activity"/>
    <property type="evidence" value="ECO:0007669"/>
    <property type="project" value="UniProtKB-KW"/>
</dbReference>
<dbReference type="CDD" id="cd03801">
    <property type="entry name" value="GT4_PimA-like"/>
    <property type="match status" value="1"/>
</dbReference>
<evidence type="ECO:0000259" key="3">
    <source>
        <dbReference type="Pfam" id="PF13439"/>
    </source>
</evidence>
<dbReference type="RefSeq" id="WP_311691044.1">
    <property type="nucleotide sequence ID" value="NZ_JAVRHL010000002.1"/>
</dbReference>
<dbReference type="Pfam" id="PF13439">
    <property type="entry name" value="Glyco_transf_4"/>
    <property type="match status" value="1"/>
</dbReference>
<name>A0ABU3DH05_9RHOB</name>
<evidence type="ECO:0000313" key="5">
    <source>
        <dbReference type="Proteomes" id="UP001265259"/>
    </source>
</evidence>
<dbReference type="PANTHER" id="PTHR12526">
    <property type="entry name" value="GLYCOSYLTRANSFERASE"/>
    <property type="match status" value="1"/>
</dbReference>
<dbReference type="Pfam" id="PF13692">
    <property type="entry name" value="Glyco_trans_1_4"/>
    <property type="match status" value="1"/>
</dbReference>
<evidence type="ECO:0000256" key="2">
    <source>
        <dbReference type="ARBA" id="ARBA00022679"/>
    </source>
</evidence>
<reference evidence="4 5" key="1">
    <citation type="submission" date="2023-09" db="EMBL/GenBank/DDBJ databases">
        <authorList>
            <person name="Rey-Velasco X."/>
        </authorList>
    </citation>
    <scope>NUCLEOTIDE SEQUENCE [LARGE SCALE GENOMIC DNA]</scope>
    <source>
        <strain evidence="4 5">F158</strain>
    </source>
</reference>
<gene>
    <name evidence="4" type="ORF">RM543_09830</name>
</gene>
<dbReference type="SUPFAM" id="SSF53756">
    <property type="entry name" value="UDP-Glycosyltransferase/glycogen phosphorylase"/>
    <property type="match status" value="1"/>
</dbReference>
<organism evidence="4 5">
    <name type="scientific">Tropicimonas omnivorans</name>
    <dbReference type="NCBI Taxonomy" id="3075590"/>
    <lineage>
        <taxon>Bacteria</taxon>
        <taxon>Pseudomonadati</taxon>
        <taxon>Pseudomonadota</taxon>
        <taxon>Alphaproteobacteria</taxon>
        <taxon>Rhodobacterales</taxon>
        <taxon>Roseobacteraceae</taxon>
        <taxon>Tropicimonas</taxon>
    </lineage>
</organism>
<proteinExistence type="predicted"/>
<dbReference type="InterPro" id="IPR028098">
    <property type="entry name" value="Glyco_trans_4-like_N"/>
</dbReference>
<keyword evidence="5" id="KW-1185">Reference proteome</keyword>
<evidence type="ECO:0000256" key="1">
    <source>
        <dbReference type="ARBA" id="ARBA00022676"/>
    </source>
</evidence>
<evidence type="ECO:0000313" key="4">
    <source>
        <dbReference type="EMBL" id="MDT0682986.1"/>
    </source>
</evidence>